<name>A0A8J4VMU9_9ROSI</name>
<dbReference type="EMBL" id="JRKL02003736">
    <property type="protein sequence ID" value="KAF3954341.1"/>
    <property type="molecule type" value="Genomic_DNA"/>
</dbReference>
<accession>A0A8J4VMU9</accession>
<evidence type="ECO:0000313" key="3">
    <source>
        <dbReference type="Proteomes" id="UP000737018"/>
    </source>
</evidence>
<sequence length="97" mass="10568">MEQQLDRMTNPTLAKGHPGGNHLGKAKRVVIPKADAVKVDDPPNQVQLKIPNFSQTSNFEQQIWEIDVTISGGVPVLKSKPHTLSPILFDDSAVSSI</sequence>
<organism evidence="2 3">
    <name type="scientific">Castanea mollissima</name>
    <name type="common">Chinese chestnut</name>
    <dbReference type="NCBI Taxonomy" id="60419"/>
    <lineage>
        <taxon>Eukaryota</taxon>
        <taxon>Viridiplantae</taxon>
        <taxon>Streptophyta</taxon>
        <taxon>Embryophyta</taxon>
        <taxon>Tracheophyta</taxon>
        <taxon>Spermatophyta</taxon>
        <taxon>Magnoliopsida</taxon>
        <taxon>eudicotyledons</taxon>
        <taxon>Gunneridae</taxon>
        <taxon>Pentapetalae</taxon>
        <taxon>rosids</taxon>
        <taxon>fabids</taxon>
        <taxon>Fagales</taxon>
        <taxon>Fagaceae</taxon>
        <taxon>Castanea</taxon>
    </lineage>
</organism>
<protein>
    <submittedName>
        <fullName evidence="2">Uncharacterized protein</fullName>
    </submittedName>
</protein>
<comment type="caution">
    <text evidence="2">The sequence shown here is derived from an EMBL/GenBank/DDBJ whole genome shotgun (WGS) entry which is preliminary data.</text>
</comment>
<gene>
    <name evidence="2" type="ORF">CMV_020300</name>
</gene>
<proteinExistence type="predicted"/>
<reference evidence="2" key="1">
    <citation type="submission" date="2020-03" db="EMBL/GenBank/DDBJ databases">
        <title>Castanea mollissima Vanexum genome sequencing.</title>
        <authorList>
            <person name="Staton M."/>
        </authorList>
    </citation>
    <scope>NUCLEOTIDE SEQUENCE</scope>
    <source>
        <tissue evidence="2">Leaf</tissue>
    </source>
</reference>
<evidence type="ECO:0000313" key="2">
    <source>
        <dbReference type="EMBL" id="KAF3954341.1"/>
    </source>
</evidence>
<evidence type="ECO:0000256" key="1">
    <source>
        <dbReference type="SAM" id="MobiDB-lite"/>
    </source>
</evidence>
<feature type="compositionally biased region" description="Polar residues" evidence="1">
    <location>
        <begin position="1"/>
        <end position="12"/>
    </location>
</feature>
<dbReference type="AlphaFoldDB" id="A0A8J4VMU9"/>
<dbReference type="Proteomes" id="UP000737018">
    <property type="component" value="Unassembled WGS sequence"/>
</dbReference>
<feature type="region of interest" description="Disordered" evidence="1">
    <location>
        <begin position="1"/>
        <end position="27"/>
    </location>
</feature>
<keyword evidence="3" id="KW-1185">Reference proteome</keyword>